<dbReference type="GO" id="GO:0034488">
    <property type="term" value="P:basic amino acid transmembrane export from vacuole"/>
    <property type="evidence" value="ECO:0007669"/>
    <property type="project" value="TreeGrafter"/>
</dbReference>
<dbReference type="InterPro" id="IPR051415">
    <property type="entry name" value="LAAT-1"/>
</dbReference>
<sequence>MYQLSTGTLEALSRSIGGCSLIIWLCAQIPQIVKNHRRKCVDGISPQFLLAWILGDVSGLLGCIITKQLLFQTLLATYYCIIDTVLIAQFFMYRTTIEYIDGCEFNADSTDNTNRITRKGRKSSAFKDSVLSAMKVGSFAAGLKSVSAAPVDMILNETHNLQSVFSTALALSASAGLYLGRGMGYFSTFMYLISRMPQIAHNFQRKSTTGISMLLFVSTFAGNLTYTLSILLSPECLGENANTRQFLNNEMSYLIGSMGTMLFDVVILLQWRYYNMNKHLRRRSTAFADKLSRPYFGTTAEQHRHIHNSIRPISIPPLAENNDSTTAGNMMETQPILTVSPRRSYGSVTSSCISSIQSL</sequence>
<evidence type="ECO:0000256" key="2">
    <source>
        <dbReference type="ARBA" id="ARBA00022692"/>
    </source>
</evidence>
<evidence type="ECO:0000256" key="3">
    <source>
        <dbReference type="ARBA" id="ARBA00022989"/>
    </source>
</evidence>
<dbReference type="FunFam" id="1.20.1280.290:FF:000009">
    <property type="entry name" value="PQ loop repeat family protein"/>
    <property type="match status" value="1"/>
</dbReference>
<comment type="similarity">
    <text evidence="5">Belongs to the laat-1 family.</text>
</comment>
<dbReference type="InterPro" id="IPR006603">
    <property type="entry name" value="PQ-loop_rpt"/>
</dbReference>
<feature type="transmembrane region" description="Helical" evidence="7">
    <location>
        <begin position="76"/>
        <end position="93"/>
    </location>
</feature>
<dbReference type="GO" id="GO:0015174">
    <property type="term" value="F:basic amino acid transmembrane transporter activity"/>
    <property type="evidence" value="ECO:0007669"/>
    <property type="project" value="TreeGrafter"/>
</dbReference>
<dbReference type="PANTHER" id="PTHR16201:SF34">
    <property type="entry name" value="LYSOSOMAL AMINO ACID TRANSPORTER 1"/>
    <property type="match status" value="1"/>
</dbReference>
<dbReference type="Pfam" id="PF04193">
    <property type="entry name" value="PQ-loop"/>
    <property type="match status" value="2"/>
</dbReference>
<keyword evidence="4 7" id="KW-0472">Membrane</keyword>
<dbReference type="GO" id="GO:0000329">
    <property type="term" value="C:fungal-type vacuole membrane"/>
    <property type="evidence" value="ECO:0007669"/>
    <property type="project" value="TreeGrafter"/>
</dbReference>
<dbReference type="AlphaFoldDB" id="A0AAV5RS59"/>
<dbReference type="EMBL" id="BTGC01000008">
    <property type="protein sequence ID" value="GMM53359.1"/>
    <property type="molecule type" value="Genomic_DNA"/>
</dbReference>
<feature type="transmembrane region" description="Helical" evidence="7">
    <location>
        <begin position="49"/>
        <end position="70"/>
    </location>
</feature>
<comment type="subcellular location">
    <subcellularLocation>
        <location evidence="1">Membrane</location>
        <topology evidence="1">Multi-pass membrane protein</topology>
    </subcellularLocation>
</comment>
<feature type="transmembrane region" description="Helical" evidence="7">
    <location>
        <begin position="253"/>
        <end position="274"/>
    </location>
</feature>
<dbReference type="Gene3D" id="1.20.1280.290">
    <property type="match status" value="2"/>
</dbReference>
<comment type="caution">
    <text evidence="8">The sequence shown here is derived from an EMBL/GenBank/DDBJ whole genome shotgun (WGS) entry which is preliminary data.</text>
</comment>
<feature type="transmembrane region" description="Helical" evidence="7">
    <location>
        <begin position="214"/>
        <end position="233"/>
    </location>
</feature>
<name>A0AAV5RS59_STABA</name>
<keyword evidence="9" id="KW-1185">Reference proteome</keyword>
<organism evidence="8 9">
    <name type="scientific">Starmerella bacillaris</name>
    <name type="common">Yeast</name>
    <name type="synonym">Candida zemplinina</name>
    <dbReference type="NCBI Taxonomy" id="1247836"/>
    <lineage>
        <taxon>Eukaryota</taxon>
        <taxon>Fungi</taxon>
        <taxon>Dikarya</taxon>
        <taxon>Ascomycota</taxon>
        <taxon>Saccharomycotina</taxon>
        <taxon>Dipodascomycetes</taxon>
        <taxon>Dipodascales</taxon>
        <taxon>Trichomonascaceae</taxon>
        <taxon>Starmerella</taxon>
    </lineage>
</organism>
<feature type="transmembrane region" description="Helical" evidence="7">
    <location>
        <begin position="12"/>
        <end position="29"/>
    </location>
</feature>
<feature type="transmembrane region" description="Helical" evidence="7">
    <location>
        <begin position="163"/>
        <end position="193"/>
    </location>
</feature>
<gene>
    <name evidence="8" type="ORF">DASB73_043220</name>
</gene>
<dbReference type="SMART" id="SM00679">
    <property type="entry name" value="CTNS"/>
    <property type="match status" value="2"/>
</dbReference>
<protein>
    <submittedName>
        <fullName evidence="8">Ypq2 protein</fullName>
    </submittedName>
</protein>
<evidence type="ECO:0000256" key="5">
    <source>
        <dbReference type="ARBA" id="ARBA00038039"/>
    </source>
</evidence>
<evidence type="ECO:0000256" key="6">
    <source>
        <dbReference type="ARBA" id="ARBA00050768"/>
    </source>
</evidence>
<evidence type="ECO:0000313" key="9">
    <source>
        <dbReference type="Proteomes" id="UP001362899"/>
    </source>
</evidence>
<dbReference type="Proteomes" id="UP001362899">
    <property type="component" value="Unassembled WGS sequence"/>
</dbReference>
<accession>A0AAV5RS59</accession>
<keyword evidence="3 7" id="KW-1133">Transmembrane helix</keyword>
<proteinExistence type="inferred from homology"/>
<dbReference type="PANTHER" id="PTHR16201">
    <property type="entry name" value="SEVEN TRANSMEMBRANE PROTEIN 1-RELATED"/>
    <property type="match status" value="1"/>
</dbReference>
<evidence type="ECO:0000256" key="4">
    <source>
        <dbReference type="ARBA" id="ARBA00023136"/>
    </source>
</evidence>
<reference evidence="8 9" key="1">
    <citation type="journal article" date="2023" name="Elife">
        <title>Identification of key yeast species and microbe-microbe interactions impacting larval growth of Drosophila in the wild.</title>
        <authorList>
            <person name="Mure A."/>
            <person name="Sugiura Y."/>
            <person name="Maeda R."/>
            <person name="Honda K."/>
            <person name="Sakurai N."/>
            <person name="Takahashi Y."/>
            <person name="Watada M."/>
            <person name="Katoh T."/>
            <person name="Gotoh A."/>
            <person name="Gotoh Y."/>
            <person name="Taniguchi I."/>
            <person name="Nakamura K."/>
            <person name="Hayashi T."/>
            <person name="Katayama T."/>
            <person name="Uemura T."/>
            <person name="Hattori Y."/>
        </authorList>
    </citation>
    <scope>NUCLEOTIDE SEQUENCE [LARGE SCALE GENOMIC DNA]</scope>
    <source>
        <strain evidence="8 9">SB-73</strain>
    </source>
</reference>
<keyword evidence="2 7" id="KW-0812">Transmembrane</keyword>
<evidence type="ECO:0000313" key="8">
    <source>
        <dbReference type="EMBL" id="GMM53359.1"/>
    </source>
</evidence>
<evidence type="ECO:0000256" key="7">
    <source>
        <dbReference type="SAM" id="Phobius"/>
    </source>
</evidence>
<evidence type="ECO:0000256" key="1">
    <source>
        <dbReference type="ARBA" id="ARBA00004141"/>
    </source>
</evidence>
<comment type="catalytic activity">
    <reaction evidence="6">
        <text>L-histidine(out) + L-arginine(in) = L-histidine(in) + L-arginine(out)</text>
        <dbReference type="Rhea" id="RHEA:71063"/>
        <dbReference type="ChEBI" id="CHEBI:32682"/>
        <dbReference type="ChEBI" id="CHEBI:57595"/>
    </reaction>
</comment>